<dbReference type="SUPFAM" id="SSF53098">
    <property type="entry name" value="Ribonuclease H-like"/>
    <property type="match status" value="1"/>
</dbReference>
<dbReference type="InterPro" id="IPR006310">
    <property type="entry name" value="DinG"/>
</dbReference>
<dbReference type="PANTHER" id="PTHR11472:SF34">
    <property type="entry name" value="REGULATOR OF TELOMERE ELONGATION HELICASE 1"/>
    <property type="match status" value="1"/>
</dbReference>
<dbReference type="Proteomes" id="UP001597120">
    <property type="component" value="Unassembled WGS sequence"/>
</dbReference>
<evidence type="ECO:0000256" key="2">
    <source>
        <dbReference type="ARBA" id="ARBA00022722"/>
    </source>
</evidence>
<keyword evidence="5 9" id="KW-0378">Hydrolase</keyword>
<dbReference type="PANTHER" id="PTHR11472">
    <property type="entry name" value="DNA REPAIR DEAD HELICASE RAD3/XP-D SUBFAMILY MEMBER"/>
    <property type="match status" value="1"/>
</dbReference>
<keyword evidence="7 9" id="KW-0067">ATP-binding</keyword>
<dbReference type="InterPro" id="IPR014013">
    <property type="entry name" value="Helic_SF1/SF2_ATP-bd_DinG/Rad3"/>
</dbReference>
<comment type="similarity">
    <text evidence="9 10">Belongs to the helicase family. DinG subfamily. Type 2 sub-subfamily.</text>
</comment>
<feature type="domain" description="Helicase C-terminal" evidence="12">
    <location>
        <begin position="761"/>
        <end position="941"/>
    </location>
</feature>
<keyword evidence="14" id="KW-1185">Reference proteome</keyword>
<keyword evidence="8" id="KW-0234">DNA repair</keyword>
<dbReference type="GO" id="GO:0016787">
    <property type="term" value="F:hydrolase activity"/>
    <property type="evidence" value="ECO:0007669"/>
    <property type="project" value="UniProtKB-KW"/>
</dbReference>
<evidence type="ECO:0000313" key="13">
    <source>
        <dbReference type="EMBL" id="MFD0867819.1"/>
    </source>
</evidence>
<comment type="caution">
    <text evidence="13">The sequence shown here is derived from an EMBL/GenBank/DDBJ whole genome shotgun (WGS) entry which is preliminary data.</text>
</comment>
<dbReference type="SMART" id="SM00479">
    <property type="entry name" value="EXOIII"/>
    <property type="match status" value="1"/>
</dbReference>
<dbReference type="SUPFAM" id="SSF52540">
    <property type="entry name" value="P-loop containing nucleoside triphosphate hydrolases"/>
    <property type="match status" value="1"/>
</dbReference>
<keyword evidence="1" id="KW-0408">Iron</keyword>
<dbReference type="NCBIfam" id="NF005981">
    <property type="entry name" value="PRK08074.1"/>
    <property type="match status" value="1"/>
</dbReference>
<dbReference type="SMART" id="SM00491">
    <property type="entry name" value="HELICc2"/>
    <property type="match status" value="1"/>
</dbReference>
<evidence type="ECO:0000259" key="12">
    <source>
        <dbReference type="PROSITE" id="PS51194"/>
    </source>
</evidence>
<keyword evidence="1" id="KW-0004">4Fe-4S</keyword>
<keyword evidence="6 9" id="KW-0269">Exonuclease</keyword>
<accession>A0ABW3D540</accession>
<protein>
    <recommendedName>
        <fullName evidence="9 10">3'-5' exonuclease DinG</fullName>
        <ecNumber evidence="9 10">3.1.-.-</ecNumber>
    </recommendedName>
</protein>
<evidence type="ECO:0000259" key="11">
    <source>
        <dbReference type="PROSITE" id="PS51193"/>
    </source>
</evidence>
<keyword evidence="13" id="KW-0347">Helicase</keyword>
<dbReference type="Pfam" id="PF00929">
    <property type="entry name" value="RNase_T"/>
    <property type="match status" value="1"/>
</dbReference>
<keyword evidence="1" id="KW-0411">Iron-sulfur</keyword>
<evidence type="ECO:0000313" key="14">
    <source>
        <dbReference type="Proteomes" id="UP001597120"/>
    </source>
</evidence>
<dbReference type="Pfam" id="PF13307">
    <property type="entry name" value="Helicase_C_2"/>
    <property type="match status" value="1"/>
</dbReference>
<dbReference type="NCBIfam" id="TIGR00573">
    <property type="entry name" value="dnaq"/>
    <property type="match status" value="1"/>
</dbReference>
<comment type="function">
    <text evidence="9 10">3'-5' exonuclease.</text>
</comment>
<name>A0ABW3D540_9BACL</name>
<dbReference type="HAMAP" id="MF_02206">
    <property type="entry name" value="DinG_exonucl"/>
    <property type="match status" value="1"/>
</dbReference>
<dbReference type="Gene3D" id="3.30.420.10">
    <property type="entry name" value="Ribonuclease H-like superfamily/Ribonuclease H"/>
    <property type="match status" value="1"/>
</dbReference>
<keyword evidence="3 9" id="KW-0547">Nucleotide-binding</keyword>
<dbReference type="InterPro" id="IPR006555">
    <property type="entry name" value="ATP-dep_Helicase_C"/>
</dbReference>
<dbReference type="CDD" id="cd06127">
    <property type="entry name" value="DEDDh"/>
    <property type="match status" value="1"/>
</dbReference>
<evidence type="ECO:0000256" key="6">
    <source>
        <dbReference type="ARBA" id="ARBA00022839"/>
    </source>
</evidence>
<feature type="domain" description="Helicase ATP-binding" evidence="11">
    <location>
        <begin position="253"/>
        <end position="524"/>
    </location>
</feature>
<keyword evidence="4" id="KW-0227">DNA damage</keyword>
<feature type="short sequence motif" description="DEAH box" evidence="9">
    <location>
        <begin position="469"/>
        <end position="472"/>
    </location>
</feature>
<keyword evidence="2 9" id="KW-0540">Nuclease</keyword>
<dbReference type="InterPro" id="IPR006054">
    <property type="entry name" value="DnaQ"/>
</dbReference>
<evidence type="ECO:0000256" key="3">
    <source>
        <dbReference type="ARBA" id="ARBA00022741"/>
    </source>
</evidence>
<evidence type="ECO:0000256" key="7">
    <source>
        <dbReference type="ARBA" id="ARBA00022840"/>
    </source>
</evidence>
<dbReference type="EC" id="3.1.-.-" evidence="9 10"/>
<dbReference type="NCBIfam" id="TIGR01407">
    <property type="entry name" value="dinG_rel"/>
    <property type="match status" value="1"/>
</dbReference>
<dbReference type="InterPro" id="IPR027417">
    <property type="entry name" value="P-loop_NTPase"/>
</dbReference>
<proteinExistence type="inferred from homology"/>
<dbReference type="InterPro" id="IPR013520">
    <property type="entry name" value="Ribonucl_H"/>
</dbReference>
<dbReference type="PROSITE" id="PS51193">
    <property type="entry name" value="HELICASE_ATP_BIND_2"/>
    <property type="match status" value="1"/>
</dbReference>
<dbReference type="InterPro" id="IPR036397">
    <property type="entry name" value="RNaseH_sf"/>
</dbReference>
<keyword evidence="1" id="KW-0479">Metal-binding</keyword>
<evidence type="ECO:0000256" key="8">
    <source>
        <dbReference type="ARBA" id="ARBA00023204"/>
    </source>
</evidence>
<dbReference type="InterPro" id="IPR006554">
    <property type="entry name" value="Helicase-like_DEXD_c2"/>
</dbReference>
<dbReference type="RefSeq" id="WP_144933284.1">
    <property type="nucleotide sequence ID" value="NZ_JBHTIU010000003.1"/>
</dbReference>
<feature type="binding site" evidence="9">
    <location>
        <begin position="288"/>
        <end position="295"/>
    </location>
    <ligand>
        <name>ATP</name>
        <dbReference type="ChEBI" id="CHEBI:30616"/>
    </ligand>
</feature>
<evidence type="ECO:0000256" key="9">
    <source>
        <dbReference type="HAMAP-Rule" id="MF_02206"/>
    </source>
</evidence>
<organism evidence="13 14">
    <name type="scientific">Paenibacillus residui</name>
    <dbReference type="NCBI Taxonomy" id="629724"/>
    <lineage>
        <taxon>Bacteria</taxon>
        <taxon>Bacillati</taxon>
        <taxon>Bacillota</taxon>
        <taxon>Bacilli</taxon>
        <taxon>Bacillales</taxon>
        <taxon>Paenibacillaceae</taxon>
        <taxon>Paenibacillus</taxon>
    </lineage>
</organism>
<gene>
    <name evidence="9 10 13" type="primary">dinG</name>
    <name evidence="13" type="ORF">ACFQ03_01480</name>
</gene>
<sequence length="951" mass="108956">MKYAVLDFETTGGQTTDEIIQVGLVLIDEDNIVKRYSSLVKPNQSIPPFITSLTGIDDAAVQGAPSLEEVMMEMQPLLYDTALVAHNAGFDFAFLQRALDACGYMPFSGPVLDTMDMLTILFPSLSSLQLGNVCHELEVEHARPHQADSDAEATALIWLKCLQKLNRLPLLVLQRITALFENDYSNNDLAWFLQEMLERKEASVSLDEDSYKYYRQFAMNVDDWGDDEPVRSEEDRAALQVSFDEFYDGLKQRMKEKFDFYEEREAQSRMLKEVASSFDTDRHLMIEAGTGTGKSLGYLIPSLYHGIREDKKVLISTHTINLQEQLRTRDIPVLQEIFPVPFQAAVLKGRSHYLCLRKFENKIQLQDFNFAKEERLTAAQMIVWLSESERGDEEELHLTGRGAEFWRTVESDADSCLNRACPWFKKCFYHRARNDANKADVVITNHSLLFTDIKADHRLLPSYKHLVIDEAHHLEEVASKHMGIELKYMSFVNTLTRLFRDSKNGQLPSLRIRLQGLGGELPEHSAEWDALIEGIYPKLVEVKEHWDHLAELLYELVNGKMGESGETGQLVFRIKDDQMPKQWDKLLTIEDNIYIGLGEISRKLDRLAQELKDWQEEHDLKGSLTDLAGSVKELNRQRDALRFFMKRSDPDYVYWLEASPQFKMRSLHLFSVPTDVSKILQQSLFDEKDSVILTSATLSVDKTFDYSRDQLGLGRSDKLNTVLLPSPFNYRKQALVCIPRDFPGIKGRDGEDYFVHKLVESLHEVAVETRGRMLVLFTSYRMLKNAYPELKERLASAGIQVLGQGIDSFNRSKLTRLFQESESAVLLGTSSFWEGVDIPGEALTCLAIVRLPFQPPNHPVTEAKSEQLKKSNLNPFMKLSVPQAVIRFKQGFGRLVRRASDKGIVILYDTRVIDTQYGKYFLYSLPGPKIEHMPTGQMVPRIKQWMEEEHA</sequence>
<dbReference type="SMART" id="SM00487">
    <property type="entry name" value="DEXDc"/>
    <property type="match status" value="1"/>
</dbReference>
<dbReference type="EMBL" id="JBHTIU010000003">
    <property type="protein sequence ID" value="MFD0867819.1"/>
    <property type="molecule type" value="Genomic_DNA"/>
</dbReference>
<dbReference type="InterPro" id="IPR012337">
    <property type="entry name" value="RNaseH-like_sf"/>
</dbReference>
<dbReference type="InterPro" id="IPR045028">
    <property type="entry name" value="DinG/Rad3-like"/>
</dbReference>
<dbReference type="SMART" id="SM00488">
    <property type="entry name" value="DEXDc2"/>
    <property type="match status" value="1"/>
</dbReference>
<dbReference type="GO" id="GO:0003678">
    <property type="term" value="F:DNA helicase activity"/>
    <property type="evidence" value="ECO:0007669"/>
    <property type="project" value="UniProtKB-EC"/>
</dbReference>
<dbReference type="InterPro" id="IPR001650">
    <property type="entry name" value="Helicase_C-like"/>
</dbReference>
<reference evidence="14" key="1">
    <citation type="journal article" date="2019" name="Int. J. Syst. Evol. Microbiol.">
        <title>The Global Catalogue of Microorganisms (GCM) 10K type strain sequencing project: providing services to taxonomists for standard genome sequencing and annotation.</title>
        <authorList>
            <consortium name="The Broad Institute Genomics Platform"/>
            <consortium name="The Broad Institute Genome Sequencing Center for Infectious Disease"/>
            <person name="Wu L."/>
            <person name="Ma J."/>
        </authorList>
    </citation>
    <scope>NUCLEOTIDE SEQUENCE [LARGE SCALE GENOMIC DNA]</scope>
    <source>
        <strain evidence="14">CCUG 57263</strain>
    </source>
</reference>
<evidence type="ECO:0000256" key="1">
    <source>
        <dbReference type="ARBA" id="ARBA00022485"/>
    </source>
</evidence>
<evidence type="ECO:0000256" key="4">
    <source>
        <dbReference type="ARBA" id="ARBA00022763"/>
    </source>
</evidence>
<dbReference type="PROSITE" id="PS51194">
    <property type="entry name" value="HELICASE_CTER"/>
    <property type="match status" value="1"/>
</dbReference>
<dbReference type="Gene3D" id="3.40.50.300">
    <property type="entry name" value="P-loop containing nucleotide triphosphate hydrolases"/>
    <property type="match status" value="2"/>
</dbReference>
<dbReference type="InterPro" id="IPR014001">
    <property type="entry name" value="Helicase_ATP-bd"/>
</dbReference>
<evidence type="ECO:0000256" key="10">
    <source>
        <dbReference type="RuleBase" id="RU364106"/>
    </source>
</evidence>
<evidence type="ECO:0000256" key="5">
    <source>
        <dbReference type="ARBA" id="ARBA00022801"/>
    </source>
</evidence>